<feature type="transmembrane region" description="Helical" evidence="1">
    <location>
        <begin position="40"/>
        <end position="65"/>
    </location>
</feature>
<gene>
    <name evidence="2" type="ORF">EJB05_49129</name>
</gene>
<feature type="transmembrane region" description="Helical" evidence="1">
    <location>
        <begin position="156"/>
        <end position="176"/>
    </location>
</feature>
<evidence type="ECO:0000313" key="3">
    <source>
        <dbReference type="Proteomes" id="UP000324897"/>
    </source>
</evidence>
<evidence type="ECO:0000313" key="2">
    <source>
        <dbReference type="EMBL" id="TVU05943.1"/>
    </source>
</evidence>
<comment type="caution">
    <text evidence="2">The sequence shown here is derived from an EMBL/GenBank/DDBJ whole genome shotgun (WGS) entry which is preliminary data.</text>
</comment>
<protein>
    <submittedName>
        <fullName evidence="2">Uncharacterized protein</fullName>
    </submittedName>
</protein>
<keyword evidence="1" id="KW-0812">Transmembrane</keyword>
<feature type="non-terminal residue" evidence="2">
    <location>
        <position position="1"/>
    </location>
</feature>
<dbReference type="AlphaFoldDB" id="A0A5J9T3H9"/>
<dbReference type="Proteomes" id="UP000324897">
    <property type="component" value="Unassembled WGS sequence"/>
</dbReference>
<keyword evidence="1" id="KW-0472">Membrane</keyword>
<name>A0A5J9T3H9_9POAL</name>
<evidence type="ECO:0000256" key="1">
    <source>
        <dbReference type="SAM" id="Phobius"/>
    </source>
</evidence>
<reference evidence="2 3" key="1">
    <citation type="journal article" date="2019" name="Sci. Rep.">
        <title>A high-quality genome of Eragrostis curvula grass provides insights into Poaceae evolution and supports new strategies to enhance forage quality.</title>
        <authorList>
            <person name="Carballo J."/>
            <person name="Santos B.A.C.M."/>
            <person name="Zappacosta D."/>
            <person name="Garbus I."/>
            <person name="Selva J.P."/>
            <person name="Gallo C.A."/>
            <person name="Diaz A."/>
            <person name="Albertini E."/>
            <person name="Caccamo M."/>
            <person name="Echenique V."/>
        </authorList>
    </citation>
    <scope>NUCLEOTIDE SEQUENCE [LARGE SCALE GENOMIC DNA]</scope>
    <source>
        <strain evidence="3">cv. Victoria</strain>
        <tissue evidence="2">Leaf</tissue>
    </source>
</reference>
<feature type="transmembrane region" description="Helical" evidence="1">
    <location>
        <begin position="188"/>
        <end position="209"/>
    </location>
</feature>
<keyword evidence="1" id="KW-1133">Transmembrane helix</keyword>
<accession>A0A5J9T3H9</accession>
<feature type="transmembrane region" description="Helical" evidence="1">
    <location>
        <begin position="77"/>
        <end position="110"/>
    </location>
</feature>
<dbReference type="Gramene" id="TVU05943">
    <property type="protein sequence ID" value="TVU05943"/>
    <property type="gene ID" value="EJB05_49129"/>
</dbReference>
<proteinExistence type="predicted"/>
<organism evidence="2 3">
    <name type="scientific">Eragrostis curvula</name>
    <name type="common">weeping love grass</name>
    <dbReference type="NCBI Taxonomy" id="38414"/>
    <lineage>
        <taxon>Eukaryota</taxon>
        <taxon>Viridiplantae</taxon>
        <taxon>Streptophyta</taxon>
        <taxon>Embryophyta</taxon>
        <taxon>Tracheophyta</taxon>
        <taxon>Spermatophyta</taxon>
        <taxon>Magnoliopsida</taxon>
        <taxon>Liliopsida</taxon>
        <taxon>Poales</taxon>
        <taxon>Poaceae</taxon>
        <taxon>PACMAD clade</taxon>
        <taxon>Chloridoideae</taxon>
        <taxon>Eragrostideae</taxon>
        <taxon>Eragrostidinae</taxon>
        <taxon>Eragrostis</taxon>
    </lineage>
</organism>
<dbReference type="EMBL" id="RWGY01000051">
    <property type="protein sequence ID" value="TVU05943.1"/>
    <property type="molecule type" value="Genomic_DNA"/>
</dbReference>
<sequence>MADTEAATAAPPQVAPPAHRSAAARVASAVGRFLSLSSDVAVLFLLCASWTCSFTNAARIAASWVFGADSAAVVEELFYITIYAVVLLFAVAFVLAMALFLHCFVMVQLLRLRWRREGREIAGDSGARIILAAQEHDHERAEEEDDGSLDGDDCSFITGVAMLLCMCVGLLMVILAPEEQLGSELIDAGFFLASLTYCYIMFPSFATMVTDEWDEIRDISDLLTSLYLDG</sequence>
<keyword evidence="3" id="KW-1185">Reference proteome</keyword>